<dbReference type="AlphaFoldDB" id="A0A813BV71"/>
<evidence type="ECO:0000313" key="2">
    <source>
        <dbReference type="Proteomes" id="UP000601435"/>
    </source>
</evidence>
<dbReference type="InterPro" id="IPR029063">
    <property type="entry name" value="SAM-dependent_MTases_sf"/>
</dbReference>
<protein>
    <submittedName>
        <fullName evidence="1">Uncharacterized protein</fullName>
    </submittedName>
</protein>
<sequence length="525" mass="57971">ALEIPFVPVGAADINDRFRAYVRCTVREPVSHFHASMEDQVSGVCCTLHRGQAGCIGEPAGVVDIAVAGSPCPPFSMQRSKRYLDGSVEQHPLYYVTDDILPRWLVRFEPKFAVLEQVMGFDRPTEAGQSVTPLQRFLNRLTQLSFQKGGYWHTVYPLDNCWWNRMFGRGWGGRAEAWLYMLFYSKQGHRLRGDRAPRQEAVEDEDAGLYAMEHRVCVSKLDAWSANARQPSAADGIYSQLLSPSKTINMSFSALRDCTGQSRQTVTRSVERSAAALQIASDLAWGSLLSGVAETLGTSANVRGKLFLTHCRDDETPSKIRVDNQGNVVGNAAAGLADPNSTVDSCVAKVFQIEFGLTMVFQRLDNSAVCVLTGSMSRMLAVAETTSAANIQKVLEARCDLPHLQKAARHFPWRVRCVCTDRYAANFAAEEKMQAKARLQHVPYTRDHTACEMHMVATAQSKAFSLPELDVLVKGLIACGLTMTGSRAKQKLRNCLFQVFEDQLALSPGDAPGGSIAVFREALYE</sequence>
<dbReference type="SUPFAM" id="SSF53335">
    <property type="entry name" value="S-adenosyl-L-methionine-dependent methyltransferases"/>
    <property type="match status" value="1"/>
</dbReference>
<name>A0A813BV71_9DINO</name>
<feature type="non-terminal residue" evidence="1">
    <location>
        <position position="525"/>
    </location>
</feature>
<comment type="caution">
    <text evidence="1">The sequence shown here is derived from an EMBL/GenBank/DDBJ whole genome shotgun (WGS) entry which is preliminary data.</text>
</comment>
<feature type="non-terminal residue" evidence="1">
    <location>
        <position position="1"/>
    </location>
</feature>
<dbReference type="OrthoDB" id="10642717at2759"/>
<evidence type="ECO:0000313" key="1">
    <source>
        <dbReference type="EMBL" id="CAE7926006.1"/>
    </source>
</evidence>
<accession>A0A813BV71</accession>
<organism evidence="1 2">
    <name type="scientific">Symbiodinium necroappetens</name>
    <dbReference type="NCBI Taxonomy" id="1628268"/>
    <lineage>
        <taxon>Eukaryota</taxon>
        <taxon>Sar</taxon>
        <taxon>Alveolata</taxon>
        <taxon>Dinophyceae</taxon>
        <taxon>Suessiales</taxon>
        <taxon>Symbiodiniaceae</taxon>
        <taxon>Symbiodinium</taxon>
    </lineage>
</organism>
<dbReference type="EMBL" id="CAJNJA010079830">
    <property type="protein sequence ID" value="CAE7926006.1"/>
    <property type="molecule type" value="Genomic_DNA"/>
</dbReference>
<dbReference type="Gene3D" id="3.40.50.150">
    <property type="entry name" value="Vaccinia Virus protein VP39"/>
    <property type="match status" value="1"/>
</dbReference>
<gene>
    <name evidence="1" type="ORF">SNEC2469_LOCUS32076</name>
</gene>
<proteinExistence type="predicted"/>
<dbReference type="Proteomes" id="UP000601435">
    <property type="component" value="Unassembled WGS sequence"/>
</dbReference>
<keyword evidence="2" id="KW-1185">Reference proteome</keyword>
<reference evidence="1" key="1">
    <citation type="submission" date="2021-02" db="EMBL/GenBank/DDBJ databases">
        <authorList>
            <person name="Dougan E. K."/>
            <person name="Rhodes N."/>
            <person name="Thang M."/>
            <person name="Chan C."/>
        </authorList>
    </citation>
    <scope>NUCLEOTIDE SEQUENCE</scope>
</reference>